<dbReference type="AlphaFoldDB" id="A0A0G1BP28"/>
<dbReference type="Proteomes" id="UP000033847">
    <property type="component" value="Unassembled WGS sequence"/>
</dbReference>
<protein>
    <submittedName>
        <fullName evidence="1">Uncharacterized protein</fullName>
    </submittedName>
</protein>
<evidence type="ECO:0000313" key="1">
    <source>
        <dbReference type="EMBL" id="KKS39228.1"/>
    </source>
</evidence>
<proteinExistence type="predicted"/>
<sequence length="119" mass="13784">MRNRNEKEISLFLEGFYDGIPHHQVGDNEREFAIIADLINDGKSFEKVLNDLGDDVESAMRHDDPDVMSRAVLWNEVKKQKLLIMGIANSFDRRVLQGKKHLHSNTDAKKLFDTLIKYK</sequence>
<accession>A0A0G1BP28</accession>
<gene>
    <name evidence="1" type="ORF">UV00_C0003G0060</name>
</gene>
<reference evidence="1 2" key="1">
    <citation type="journal article" date="2015" name="Nature">
        <title>rRNA introns, odd ribosomes, and small enigmatic genomes across a large radiation of phyla.</title>
        <authorList>
            <person name="Brown C.T."/>
            <person name="Hug L.A."/>
            <person name="Thomas B.C."/>
            <person name="Sharon I."/>
            <person name="Castelle C.J."/>
            <person name="Singh A."/>
            <person name="Wilkins M.J."/>
            <person name="Williams K.H."/>
            <person name="Banfield J.F."/>
        </authorList>
    </citation>
    <scope>NUCLEOTIDE SEQUENCE [LARGE SCALE GENOMIC DNA]</scope>
</reference>
<evidence type="ECO:0000313" key="2">
    <source>
        <dbReference type="Proteomes" id="UP000033847"/>
    </source>
</evidence>
<dbReference type="EMBL" id="LCCU01000003">
    <property type="protein sequence ID" value="KKS39228.1"/>
    <property type="molecule type" value="Genomic_DNA"/>
</dbReference>
<organism evidence="1 2">
    <name type="scientific">candidate division WWE3 bacterium GW2011_GWF1_42_14</name>
    <dbReference type="NCBI Taxonomy" id="1619138"/>
    <lineage>
        <taxon>Bacteria</taxon>
        <taxon>Katanobacteria</taxon>
    </lineage>
</organism>
<comment type="caution">
    <text evidence="1">The sequence shown here is derived from an EMBL/GenBank/DDBJ whole genome shotgun (WGS) entry which is preliminary data.</text>
</comment>
<name>A0A0G1BP28_UNCKA</name>